<sequence length="95" mass="11180">MPAHPDPLTRLEELARKTAQLEARMQAIDARQGEIDRRNDNRITWLLGSLVYERLRDDPALRDFVRRELPSRLTERDGKRGLWQRLFPEDTGEPS</sequence>
<accession>A0ABQ1VN11</accession>
<evidence type="ECO:0000313" key="1">
    <source>
        <dbReference type="EMBL" id="GGF81204.1"/>
    </source>
</evidence>
<dbReference type="EMBL" id="BMIV01000034">
    <property type="protein sequence ID" value="GGF81204.1"/>
    <property type="molecule type" value="Genomic_DNA"/>
</dbReference>
<organism evidence="1 2">
    <name type="scientific">Paracoccus acridae</name>
    <dbReference type="NCBI Taxonomy" id="1795310"/>
    <lineage>
        <taxon>Bacteria</taxon>
        <taxon>Pseudomonadati</taxon>
        <taxon>Pseudomonadota</taxon>
        <taxon>Alphaproteobacteria</taxon>
        <taxon>Rhodobacterales</taxon>
        <taxon>Paracoccaceae</taxon>
        <taxon>Paracoccus</taxon>
    </lineage>
</organism>
<evidence type="ECO:0008006" key="3">
    <source>
        <dbReference type="Google" id="ProtNLM"/>
    </source>
</evidence>
<gene>
    <name evidence="1" type="ORF">GCM10011402_37310</name>
</gene>
<dbReference type="RefSeq" id="WP_188717232.1">
    <property type="nucleotide sequence ID" value="NZ_BMIV01000034.1"/>
</dbReference>
<dbReference type="Proteomes" id="UP000640509">
    <property type="component" value="Unassembled WGS sequence"/>
</dbReference>
<reference evidence="2" key="1">
    <citation type="journal article" date="2019" name="Int. J. Syst. Evol. Microbiol.">
        <title>The Global Catalogue of Microorganisms (GCM) 10K type strain sequencing project: providing services to taxonomists for standard genome sequencing and annotation.</title>
        <authorList>
            <consortium name="The Broad Institute Genomics Platform"/>
            <consortium name="The Broad Institute Genome Sequencing Center for Infectious Disease"/>
            <person name="Wu L."/>
            <person name="Ma J."/>
        </authorList>
    </citation>
    <scope>NUCLEOTIDE SEQUENCE [LARGE SCALE GENOMIC DNA]</scope>
    <source>
        <strain evidence="2">CGMCC 1.15419</strain>
    </source>
</reference>
<comment type="caution">
    <text evidence="1">The sequence shown here is derived from an EMBL/GenBank/DDBJ whole genome shotgun (WGS) entry which is preliminary data.</text>
</comment>
<protein>
    <recommendedName>
        <fullName evidence="3">Mobilization protein</fullName>
    </recommendedName>
</protein>
<evidence type="ECO:0000313" key="2">
    <source>
        <dbReference type="Proteomes" id="UP000640509"/>
    </source>
</evidence>
<name>A0ABQ1VN11_9RHOB</name>
<keyword evidence="2" id="KW-1185">Reference proteome</keyword>
<proteinExistence type="predicted"/>